<name>A0A833VY95_9POAL</name>
<evidence type="ECO:0000256" key="4">
    <source>
        <dbReference type="ARBA" id="ARBA00023180"/>
    </source>
</evidence>
<dbReference type="GO" id="GO:1904380">
    <property type="term" value="P:endoplasmic reticulum mannose trimming"/>
    <property type="evidence" value="ECO:0007669"/>
    <property type="project" value="InterPro"/>
</dbReference>
<feature type="chain" id="PRO_5032790223" description="alpha-1,2-Mannosidase" evidence="6">
    <location>
        <begin position="24"/>
        <end position="139"/>
    </location>
</feature>
<dbReference type="GO" id="GO:0044322">
    <property type="term" value="C:endoplasmic reticulum quality control compartment"/>
    <property type="evidence" value="ECO:0007669"/>
    <property type="project" value="GOC"/>
</dbReference>
<keyword evidence="5" id="KW-0378">Hydrolase</keyword>
<dbReference type="InterPro" id="IPR044674">
    <property type="entry name" value="EDEM1/2/3"/>
</dbReference>
<dbReference type="PANTHER" id="PTHR45679">
    <property type="entry name" value="ER DEGRADATION-ENHANCING ALPHA-MANNOSIDASE-LIKE PROTEIN 2"/>
    <property type="match status" value="1"/>
</dbReference>
<comment type="similarity">
    <text evidence="2 5">Belongs to the glycosyl hydrolase 47 family.</text>
</comment>
<keyword evidence="6" id="KW-0732">Signal</keyword>
<dbReference type="EC" id="3.2.1.-" evidence="5"/>
<organism evidence="7 8">
    <name type="scientific">Carex littledalei</name>
    <dbReference type="NCBI Taxonomy" id="544730"/>
    <lineage>
        <taxon>Eukaryota</taxon>
        <taxon>Viridiplantae</taxon>
        <taxon>Streptophyta</taxon>
        <taxon>Embryophyta</taxon>
        <taxon>Tracheophyta</taxon>
        <taxon>Spermatophyta</taxon>
        <taxon>Magnoliopsida</taxon>
        <taxon>Liliopsida</taxon>
        <taxon>Poales</taxon>
        <taxon>Cyperaceae</taxon>
        <taxon>Cyperoideae</taxon>
        <taxon>Cariceae</taxon>
        <taxon>Carex</taxon>
        <taxon>Carex subgen. Euthyceras</taxon>
    </lineage>
</organism>
<keyword evidence="5" id="KW-0326">Glycosidase</keyword>
<dbReference type="InterPro" id="IPR012341">
    <property type="entry name" value="6hp_glycosidase-like_sf"/>
</dbReference>
<dbReference type="Pfam" id="PF01532">
    <property type="entry name" value="Glyco_hydro_47"/>
    <property type="match status" value="1"/>
</dbReference>
<dbReference type="GO" id="GO:0004571">
    <property type="term" value="F:mannosyl-oligosaccharide 1,2-alpha-mannosidase activity"/>
    <property type="evidence" value="ECO:0007669"/>
    <property type="project" value="InterPro"/>
</dbReference>
<keyword evidence="4" id="KW-0325">Glycoprotein</keyword>
<evidence type="ECO:0000313" key="7">
    <source>
        <dbReference type="EMBL" id="KAF3340753.1"/>
    </source>
</evidence>
<dbReference type="GO" id="GO:0016020">
    <property type="term" value="C:membrane"/>
    <property type="evidence" value="ECO:0007669"/>
    <property type="project" value="InterPro"/>
</dbReference>
<evidence type="ECO:0000256" key="1">
    <source>
        <dbReference type="ARBA" id="ARBA00004240"/>
    </source>
</evidence>
<dbReference type="GO" id="GO:0005509">
    <property type="term" value="F:calcium ion binding"/>
    <property type="evidence" value="ECO:0007669"/>
    <property type="project" value="InterPro"/>
</dbReference>
<comment type="caution">
    <text evidence="7">The sequence shown here is derived from an EMBL/GenBank/DDBJ whole genome shotgun (WGS) entry which is preliminary data.</text>
</comment>
<keyword evidence="8" id="KW-1185">Reference proteome</keyword>
<dbReference type="AlphaFoldDB" id="A0A833VY95"/>
<comment type="subcellular location">
    <subcellularLocation>
        <location evidence="1">Endoplasmic reticulum</location>
    </subcellularLocation>
</comment>
<evidence type="ECO:0000256" key="5">
    <source>
        <dbReference type="RuleBase" id="RU361193"/>
    </source>
</evidence>
<dbReference type="InterPro" id="IPR036026">
    <property type="entry name" value="Seven-hairpin_glycosidases"/>
</dbReference>
<evidence type="ECO:0000256" key="2">
    <source>
        <dbReference type="ARBA" id="ARBA00007658"/>
    </source>
</evidence>
<gene>
    <name evidence="7" type="ORF">FCM35_KLT09597</name>
</gene>
<sequence>MRQQHWLWLLYFVFVAIYANLRADGDGISPQEAKQLRDEVRDMFYHTFNGYMKHTFPLDELRPLSCKGQDFLGGYALTLINSLDTLALLGDRDTFSSAVQSVSTNVQFNIVISGIFVNHGPIQEQVISEIFGNHGSIQE</sequence>
<feature type="signal peptide" evidence="6">
    <location>
        <begin position="1"/>
        <end position="23"/>
    </location>
</feature>
<dbReference type="SUPFAM" id="SSF48225">
    <property type="entry name" value="Seven-hairpin glycosidases"/>
    <property type="match status" value="1"/>
</dbReference>
<accession>A0A833VY95</accession>
<dbReference type="InterPro" id="IPR001382">
    <property type="entry name" value="Glyco_hydro_47"/>
</dbReference>
<dbReference type="Proteomes" id="UP000623129">
    <property type="component" value="Unassembled WGS sequence"/>
</dbReference>
<evidence type="ECO:0000256" key="3">
    <source>
        <dbReference type="ARBA" id="ARBA00022824"/>
    </source>
</evidence>
<evidence type="ECO:0000256" key="6">
    <source>
        <dbReference type="SAM" id="SignalP"/>
    </source>
</evidence>
<dbReference type="GO" id="GO:0005975">
    <property type="term" value="P:carbohydrate metabolic process"/>
    <property type="evidence" value="ECO:0007669"/>
    <property type="project" value="InterPro"/>
</dbReference>
<protein>
    <recommendedName>
        <fullName evidence="5">alpha-1,2-Mannosidase</fullName>
        <ecNumber evidence="5">3.2.1.-</ecNumber>
    </recommendedName>
</protein>
<dbReference type="EMBL" id="SWLB01000002">
    <property type="protein sequence ID" value="KAF3340753.1"/>
    <property type="molecule type" value="Genomic_DNA"/>
</dbReference>
<dbReference type="OrthoDB" id="8118055at2759"/>
<reference evidence="7" key="1">
    <citation type="submission" date="2020-01" db="EMBL/GenBank/DDBJ databases">
        <title>Genome sequence of Kobresia littledalei, the first chromosome-level genome in the family Cyperaceae.</title>
        <authorList>
            <person name="Qu G."/>
        </authorList>
    </citation>
    <scope>NUCLEOTIDE SEQUENCE</scope>
    <source>
        <strain evidence="7">C.B.Clarke</strain>
        <tissue evidence="7">Leaf</tissue>
    </source>
</reference>
<evidence type="ECO:0000313" key="8">
    <source>
        <dbReference type="Proteomes" id="UP000623129"/>
    </source>
</evidence>
<dbReference type="PRINTS" id="PR00747">
    <property type="entry name" value="GLYHDRLASE47"/>
</dbReference>
<dbReference type="PANTHER" id="PTHR45679:SF6">
    <property type="entry name" value="ER DEGRADATION-ENHANCING ALPHA-MANNOSIDASE-LIKE PROTEIN 2"/>
    <property type="match status" value="1"/>
</dbReference>
<proteinExistence type="inferred from homology"/>
<dbReference type="Gene3D" id="1.50.10.10">
    <property type="match status" value="1"/>
</dbReference>
<keyword evidence="3" id="KW-0256">Endoplasmic reticulum</keyword>